<feature type="compositionally biased region" description="Low complexity" evidence="3">
    <location>
        <begin position="90"/>
        <end position="107"/>
    </location>
</feature>
<organism evidence="4 5">
    <name type="scientific">Stephanodiscus triporus</name>
    <dbReference type="NCBI Taxonomy" id="2934178"/>
    <lineage>
        <taxon>Eukaryota</taxon>
        <taxon>Sar</taxon>
        <taxon>Stramenopiles</taxon>
        <taxon>Ochrophyta</taxon>
        <taxon>Bacillariophyta</taxon>
        <taxon>Coscinodiscophyceae</taxon>
        <taxon>Thalassiosirophycidae</taxon>
        <taxon>Stephanodiscales</taxon>
        <taxon>Stephanodiscaceae</taxon>
        <taxon>Stephanodiscus</taxon>
    </lineage>
</organism>
<dbReference type="PRINTS" id="PR00080">
    <property type="entry name" value="SDRFAMILY"/>
</dbReference>
<feature type="compositionally biased region" description="Low complexity" evidence="3">
    <location>
        <begin position="403"/>
        <end position="431"/>
    </location>
</feature>
<keyword evidence="5" id="KW-1185">Reference proteome</keyword>
<dbReference type="InterPro" id="IPR051019">
    <property type="entry name" value="VLCFA-Steroid_DH"/>
</dbReference>
<gene>
    <name evidence="4" type="ORF">ACHAW5_004454</name>
</gene>
<feature type="region of interest" description="Disordered" evidence="3">
    <location>
        <begin position="385"/>
        <end position="432"/>
    </location>
</feature>
<keyword evidence="2" id="KW-0560">Oxidoreductase</keyword>
<name>A0ABD3QAP4_9STRA</name>
<dbReference type="Gene3D" id="3.40.50.720">
    <property type="entry name" value="NAD(P)-binding Rossmann-like Domain"/>
    <property type="match status" value="1"/>
</dbReference>
<evidence type="ECO:0000313" key="4">
    <source>
        <dbReference type="EMBL" id="KAL3797435.1"/>
    </source>
</evidence>
<feature type="region of interest" description="Disordered" evidence="3">
    <location>
        <begin position="146"/>
        <end position="174"/>
    </location>
</feature>
<evidence type="ECO:0000256" key="2">
    <source>
        <dbReference type="ARBA" id="ARBA00023002"/>
    </source>
</evidence>
<proteinExistence type="inferred from homology"/>
<dbReference type="PRINTS" id="PR00081">
    <property type="entry name" value="GDHRDH"/>
</dbReference>
<dbReference type="EMBL" id="JALLAZ020000348">
    <property type="protein sequence ID" value="KAL3797435.1"/>
    <property type="molecule type" value="Genomic_DNA"/>
</dbReference>
<dbReference type="Proteomes" id="UP001530315">
    <property type="component" value="Unassembled WGS sequence"/>
</dbReference>
<evidence type="ECO:0000313" key="5">
    <source>
        <dbReference type="Proteomes" id="UP001530315"/>
    </source>
</evidence>
<evidence type="ECO:0000256" key="1">
    <source>
        <dbReference type="ARBA" id="ARBA00006484"/>
    </source>
</evidence>
<reference evidence="4 5" key="1">
    <citation type="submission" date="2024-10" db="EMBL/GenBank/DDBJ databases">
        <title>Updated reference genomes for cyclostephanoid diatoms.</title>
        <authorList>
            <person name="Roberts W.R."/>
            <person name="Alverson A.J."/>
        </authorList>
    </citation>
    <scope>NUCLEOTIDE SEQUENCE [LARGE SCALE GENOMIC DNA]</scope>
    <source>
        <strain evidence="4 5">AJA276-08</strain>
    </source>
</reference>
<dbReference type="AlphaFoldDB" id="A0ABD3QAP4"/>
<protein>
    <submittedName>
        <fullName evidence="4">Uncharacterized protein</fullName>
    </submittedName>
</protein>
<dbReference type="GO" id="GO:0016491">
    <property type="term" value="F:oxidoreductase activity"/>
    <property type="evidence" value="ECO:0007669"/>
    <property type="project" value="UniProtKB-KW"/>
</dbReference>
<feature type="compositionally biased region" description="Low complexity" evidence="3">
    <location>
        <begin position="313"/>
        <end position="337"/>
    </location>
</feature>
<comment type="similarity">
    <text evidence="1">Belongs to the short-chain dehydrogenases/reductases (SDR) family.</text>
</comment>
<dbReference type="InterPro" id="IPR002347">
    <property type="entry name" value="SDR_fam"/>
</dbReference>
<dbReference type="SUPFAM" id="SSF51735">
    <property type="entry name" value="NAD(P)-binding Rossmann-fold domains"/>
    <property type="match status" value="1"/>
</dbReference>
<evidence type="ECO:0000256" key="3">
    <source>
        <dbReference type="SAM" id="MobiDB-lite"/>
    </source>
</evidence>
<dbReference type="Pfam" id="PF00106">
    <property type="entry name" value="adh_short"/>
    <property type="match status" value="1"/>
</dbReference>
<feature type="region of interest" description="Disordered" evidence="3">
    <location>
        <begin position="83"/>
        <end position="107"/>
    </location>
</feature>
<comment type="caution">
    <text evidence="4">The sequence shown here is derived from an EMBL/GenBank/DDBJ whole genome shotgun (WGS) entry which is preliminary data.</text>
</comment>
<dbReference type="InterPro" id="IPR036291">
    <property type="entry name" value="NAD(P)-bd_dom_sf"/>
</dbReference>
<feature type="region of interest" description="Disordered" evidence="3">
    <location>
        <begin position="10"/>
        <end position="34"/>
    </location>
</feature>
<feature type="compositionally biased region" description="Basic and acidic residues" evidence="3">
    <location>
        <begin position="345"/>
        <end position="358"/>
    </location>
</feature>
<dbReference type="PANTHER" id="PTHR43899">
    <property type="entry name" value="RH59310P"/>
    <property type="match status" value="1"/>
</dbReference>
<feature type="region of interest" description="Disordered" evidence="3">
    <location>
        <begin position="313"/>
        <end position="361"/>
    </location>
</feature>
<accession>A0ABD3QAP4</accession>
<feature type="compositionally biased region" description="Basic and acidic residues" evidence="3">
    <location>
        <begin position="146"/>
        <end position="160"/>
    </location>
</feature>
<sequence>MRSDFYRYAAEQQRQRGGRAWQQRQTGGGGGGGGAALALEWQQQLQRGREWATGILQRGAGGPMMTMVQRFPATDGVGGIRRNEHVVDETPSTTKSTQSTTKSTRGAWDAAAASSIIASAPWLPWRKKDDDGNAYYSSARTNDVERRTIRGGESAKHDDDNGSDDDGGGGGGGGGGGFDKDVLLRYVRLRASVRLRQLGYVGSDFSVHLPPASPVLLFYLVLPSRQDPIRRLARYAVAGATLSWMHSECTKYRRFSPLPILRGVNVRRPNLPPFLPDVDCLRSDGGDDDDGGMETDPAMMAATVASNGMGAATAAAARVSPSSGGTRARSTTTSENNDGGGGEGDGEHSSHDGGHHPWDPFQSFGSVSSIYRTWLEGHNMRAARSAQQRRVRASDQLLSMQKASSPSASSNSTSISSSSSSSKSSTSASATGNADAGYALVTGASSGLGRAISVELARYRIPLILVARDLSRLKALADDIEKHYDVTVRIIQADLSTPDCARRIHDATTSAGLNVDILVNNAGVCAHGDFVDGDDVNMAQMVSVNVGAVTQLSRLYGREMKERRRGRILMVSSMSGVLPGNPGVSVYAATKAYEKSLASSLGREMERYGVGVTCLLPGAVKDTAFAKRSDVEDAACFNFPGYAKTSEYVAGEGVKVRKY</sequence>
<dbReference type="PANTHER" id="PTHR43899:SF13">
    <property type="entry name" value="RH59310P"/>
    <property type="match status" value="1"/>
</dbReference>